<sequence>MLRFTKIVCDSHIDYGLPQSIQDCSTSSGNKNADWLEIRYKFASICSKINQRRVSSAEIGAGTAASNKCKADEIVQELDAWYEAIPEGLQVAQHVMQVNLDPADKRVALGMFYRYHEALLLYCGKQCINPADGRDNSIAREMRARCMSSIRSIYTVGIHVGNDDYAKDL</sequence>
<protein>
    <submittedName>
        <fullName evidence="1">Uncharacterized protein</fullName>
    </submittedName>
</protein>
<reference evidence="1 2" key="1">
    <citation type="journal article" date="2012" name="BMC Genomics">
        <title>Tools to kill: Genome of one of the most destructive plant pathogenic fungi Macrophomina phaseolina.</title>
        <authorList>
            <person name="Islam M.S."/>
            <person name="Haque M.S."/>
            <person name="Islam M.M."/>
            <person name="Emdad E.M."/>
            <person name="Halim A."/>
            <person name="Hossen Q.M.M."/>
            <person name="Hossain M.Z."/>
            <person name="Ahmed B."/>
            <person name="Rahim S."/>
            <person name="Rahman M.S."/>
            <person name="Alam M.M."/>
            <person name="Hou S."/>
            <person name="Wan X."/>
            <person name="Saito J.A."/>
            <person name="Alam M."/>
        </authorList>
    </citation>
    <scope>NUCLEOTIDE SEQUENCE [LARGE SCALE GENOMIC DNA]</scope>
    <source>
        <strain evidence="1 2">MS6</strain>
    </source>
</reference>
<dbReference type="OrthoDB" id="3693136at2759"/>
<dbReference type="CDD" id="cd12148">
    <property type="entry name" value="fungal_TF_MHR"/>
    <property type="match status" value="1"/>
</dbReference>
<name>K2S622_MACPH</name>
<dbReference type="VEuPathDB" id="FungiDB:MPH_02175"/>
<accession>K2S622</accession>
<comment type="caution">
    <text evidence="1">The sequence shown here is derived from an EMBL/GenBank/DDBJ whole genome shotgun (WGS) entry which is preliminary data.</text>
</comment>
<dbReference type="EMBL" id="AHHD01000085">
    <property type="protein sequence ID" value="EKG20452.1"/>
    <property type="molecule type" value="Genomic_DNA"/>
</dbReference>
<dbReference type="HOGENOM" id="CLU_1578821_0_0_1"/>
<organism evidence="1 2">
    <name type="scientific">Macrophomina phaseolina (strain MS6)</name>
    <name type="common">Charcoal rot fungus</name>
    <dbReference type="NCBI Taxonomy" id="1126212"/>
    <lineage>
        <taxon>Eukaryota</taxon>
        <taxon>Fungi</taxon>
        <taxon>Dikarya</taxon>
        <taxon>Ascomycota</taxon>
        <taxon>Pezizomycotina</taxon>
        <taxon>Dothideomycetes</taxon>
        <taxon>Dothideomycetes incertae sedis</taxon>
        <taxon>Botryosphaeriales</taxon>
        <taxon>Botryosphaeriaceae</taxon>
        <taxon>Macrophomina</taxon>
    </lineage>
</organism>
<proteinExistence type="predicted"/>
<dbReference type="InParanoid" id="K2S622"/>
<evidence type="ECO:0000313" key="1">
    <source>
        <dbReference type="EMBL" id="EKG20452.1"/>
    </source>
</evidence>
<dbReference type="AlphaFoldDB" id="K2S622"/>
<dbReference type="Proteomes" id="UP000007129">
    <property type="component" value="Unassembled WGS sequence"/>
</dbReference>
<evidence type="ECO:0000313" key="2">
    <source>
        <dbReference type="Proteomes" id="UP000007129"/>
    </source>
</evidence>
<gene>
    <name evidence="1" type="ORF">MPH_02175</name>
</gene>